<dbReference type="AlphaFoldDB" id="A0A1W0E2P9"/>
<gene>
    <name evidence="1" type="ORF">EHP00_1707</name>
</gene>
<keyword evidence="2" id="KW-1185">Reference proteome</keyword>
<proteinExistence type="predicted"/>
<comment type="caution">
    <text evidence="1">The sequence shown here is derived from an EMBL/GenBank/DDBJ whole genome shotgun (WGS) entry which is preliminary data.</text>
</comment>
<name>A0A1W0E2P9_9MICR</name>
<evidence type="ECO:0000313" key="2">
    <source>
        <dbReference type="Proteomes" id="UP000192758"/>
    </source>
</evidence>
<reference evidence="1 2" key="1">
    <citation type="journal article" date="2017" name="Environ. Microbiol.">
        <title>Decay of the glycolytic pathway and adaptation to intranuclear parasitism within Enterocytozoonidae microsporidia.</title>
        <authorList>
            <person name="Wiredu Boakye D."/>
            <person name="Jaroenlak P."/>
            <person name="Prachumwat A."/>
            <person name="Williams T.A."/>
            <person name="Bateman K.S."/>
            <person name="Itsathitphaisarn O."/>
            <person name="Sritunyalucksana K."/>
            <person name="Paszkiewicz K.H."/>
            <person name="Moore K.A."/>
            <person name="Stentiford G.D."/>
            <person name="Williams B.A."/>
        </authorList>
    </citation>
    <scope>NUCLEOTIDE SEQUENCE [LARGE SCALE GENOMIC DNA]</scope>
    <source>
        <strain evidence="1 2">TH1</strain>
    </source>
</reference>
<dbReference type="Proteomes" id="UP000192758">
    <property type="component" value="Unassembled WGS sequence"/>
</dbReference>
<sequence>MNILHAFLALIICRNSRRPRPHPCRPYMNDCHGMNQNNRPGFGGGQGCDPQLSHNFMQTLAKYLANSLVGCNGNGVQHPGNFQQQGPYQPNVFGPGGKGINRVCNSMDNLLGGRSTRPAECDLNNLNYGNMIGSFMKKPNHCAQQMNCDTSNSGQNCICFGGNNGYPGMGGNNGYPGMNGCNNGYPGMGGNNNLMNNNCKPGYGGNNGIPGMNNCRPGIDGMGNASTLPMRPPFNPCAGMGVGGNTTMPGFGSPGANSNCVSMQPLGCYGGHGNNYYDKCRQKKRRHRKRKHHDSSSS</sequence>
<organism evidence="1 2">
    <name type="scientific">Ecytonucleospora hepatopenaei</name>
    <dbReference type="NCBI Taxonomy" id="646526"/>
    <lineage>
        <taxon>Eukaryota</taxon>
        <taxon>Fungi</taxon>
        <taxon>Fungi incertae sedis</taxon>
        <taxon>Microsporidia</taxon>
        <taxon>Enterocytozoonidae</taxon>
        <taxon>Ecytonucleospora</taxon>
    </lineage>
</organism>
<evidence type="ECO:0000313" key="1">
    <source>
        <dbReference type="EMBL" id="OQS53515.1"/>
    </source>
</evidence>
<dbReference type="EMBL" id="MNPJ01000030">
    <property type="protein sequence ID" value="OQS53515.1"/>
    <property type="molecule type" value="Genomic_DNA"/>
</dbReference>
<protein>
    <submittedName>
        <fullName evidence="1">Uncharacterized protein</fullName>
    </submittedName>
</protein>
<dbReference type="VEuPathDB" id="MicrosporidiaDB:EHP00_1707"/>
<accession>A0A1W0E2P9</accession>